<dbReference type="AlphaFoldDB" id="A0A834HQQ9"/>
<sequence length="96" mass="10479">MNNIEIARTDSSAGAYLQKLITCAELSIDKKTGGGGGVEKGGNFLAVCRPTRGNFPKNEIISCSFPARGRKRKIAAAIGKHLPIRRRLCVLRNDYF</sequence>
<reference evidence="1" key="1">
    <citation type="submission" date="2020-08" db="EMBL/GenBank/DDBJ databases">
        <title>Genome sequencing and assembly of the red palm weevil Rhynchophorus ferrugineus.</title>
        <authorList>
            <person name="Dias G.B."/>
            <person name="Bergman C.M."/>
            <person name="Manee M."/>
        </authorList>
    </citation>
    <scope>NUCLEOTIDE SEQUENCE</scope>
    <source>
        <strain evidence="1">AA-2017</strain>
        <tissue evidence="1">Whole larva</tissue>
    </source>
</reference>
<name>A0A834HQQ9_RHYFE</name>
<protein>
    <submittedName>
        <fullName evidence="1">Uncharacterized protein</fullName>
    </submittedName>
</protein>
<evidence type="ECO:0000313" key="1">
    <source>
        <dbReference type="EMBL" id="KAF7266945.1"/>
    </source>
</evidence>
<evidence type="ECO:0000313" key="2">
    <source>
        <dbReference type="Proteomes" id="UP000625711"/>
    </source>
</evidence>
<accession>A0A834HQQ9</accession>
<dbReference type="EMBL" id="JAACXV010014484">
    <property type="protein sequence ID" value="KAF7266945.1"/>
    <property type="molecule type" value="Genomic_DNA"/>
</dbReference>
<dbReference type="Proteomes" id="UP000625711">
    <property type="component" value="Unassembled WGS sequence"/>
</dbReference>
<organism evidence="1 2">
    <name type="scientific">Rhynchophorus ferrugineus</name>
    <name type="common">Red palm weevil</name>
    <name type="synonym">Curculio ferrugineus</name>
    <dbReference type="NCBI Taxonomy" id="354439"/>
    <lineage>
        <taxon>Eukaryota</taxon>
        <taxon>Metazoa</taxon>
        <taxon>Ecdysozoa</taxon>
        <taxon>Arthropoda</taxon>
        <taxon>Hexapoda</taxon>
        <taxon>Insecta</taxon>
        <taxon>Pterygota</taxon>
        <taxon>Neoptera</taxon>
        <taxon>Endopterygota</taxon>
        <taxon>Coleoptera</taxon>
        <taxon>Polyphaga</taxon>
        <taxon>Cucujiformia</taxon>
        <taxon>Curculionidae</taxon>
        <taxon>Dryophthorinae</taxon>
        <taxon>Rhynchophorus</taxon>
    </lineage>
</organism>
<proteinExistence type="predicted"/>
<keyword evidence="2" id="KW-1185">Reference proteome</keyword>
<comment type="caution">
    <text evidence="1">The sequence shown here is derived from an EMBL/GenBank/DDBJ whole genome shotgun (WGS) entry which is preliminary data.</text>
</comment>
<gene>
    <name evidence="1" type="ORF">GWI33_019780</name>
</gene>